<accession>A0A6B0S0V5</accession>
<evidence type="ECO:0000313" key="2">
    <source>
        <dbReference type="EMBL" id="MXQ95970.1"/>
    </source>
</evidence>
<dbReference type="EMBL" id="VBQZ03000150">
    <property type="protein sequence ID" value="MXQ95970.1"/>
    <property type="molecule type" value="Genomic_DNA"/>
</dbReference>
<feature type="compositionally biased region" description="Low complexity" evidence="1">
    <location>
        <begin position="25"/>
        <end position="37"/>
    </location>
</feature>
<feature type="compositionally biased region" description="Basic and acidic residues" evidence="1">
    <location>
        <begin position="11"/>
        <end position="24"/>
    </location>
</feature>
<name>A0A6B0S0V5_9CETA</name>
<evidence type="ECO:0000256" key="1">
    <source>
        <dbReference type="SAM" id="MobiDB-lite"/>
    </source>
</evidence>
<feature type="region of interest" description="Disordered" evidence="1">
    <location>
        <begin position="159"/>
        <end position="185"/>
    </location>
</feature>
<keyword evidence="3" id="KW-1185">Reference proteome</keyword>
<organism evidence="2 3">
    <name type="scientific">Bos mutus</name>
    <name type="common">wild yak</name>
    <dbReference type="NCBI Taxonomy" id="72004"/>
    <lineage>
        <taxon>Eukaryota</taxon>
        <taxon>Metazoa</taxon>
        <taxon>Chordata</taxon>
        <taxon>Craniata</taxon>
        <taxon>Vertebrata</taxon>
        <taxon>Euteleostomi</taxon>
        <taxon>Mammalia</taxon>
        <taxon>Eutheria</taxon>
        <taxon>Laurasiatheria</taxon>
        <taxon>Artiodactyla</taxon>
        <taxon>Ruminantia</taxon>
        <taxon>Pecora</taxon>
        <taxon>Bovidae</taxon>
        <taxon>Bovinae</taxon>
        <taxon>Bos</taxon>
    </lineage>
</organism>
<protein>
    <submittedName>
        <fullName evidence="2">Uncharacterized protein</fullName>
    </submittedName>
</protein>
<evidence type="ECO:0000313" key="3">
    <source>
        <dbReference type="Proteomes" id="UP000322234"/>
    </source>
</evidence>
<sequence>MRRWSGQNAARGRDSLEPRGEPRARSPGPWSSRSSGSKEATQGTPGWVSSLTPAPKGTKTHAASPGRPALPGIPPNSVNTKIPKIPKAKLQSGLQKFGNGLPDSRRPNTTDAIKDERPGECSSLRKVALRCSRAPPGFFTRNSPQSRFLDGGRRCSYLVSIPPSARSSPQEGKLGPCENPGERSL</sequence>
<gene>
    <name evidence="2" type="ORF">E5288_WYG020276</name>
</gene>
<proteinExistence type="predicted"/>
<feature type="region of interest" description="Disordered" evidence="1">
    <location>
        <begin position="1"/>
        <end position="121"/>
    </location>
</feature>
<dbReference type="AlphaFoldDB" id="A0A6B0S0V5"/>
<comment type="caution">
    <text evidence="2">The sequence shown here is derived from an EMBL/GenBank/DDBJ whole genome shotgun (WGS) entry which is preliminary data.</text>
</comment>
<feature type="compositionally biased region" description="Basic and acidic residues" evidence="1">
    <location>
        <begin position="103"/>
        <end position="119"/>
    </location>
</feature>
<reference evidence="2" key="1">
    <citation type="submission" date="2019-10" db="EMBL/GenBank/DDBJ databases">
        <title>The sequence and de novo assembly of the wild yak genome.</title>
        <authorList>
            <person name="Liu Y."/>
        </authorList>
    </citation>
    <scope>NUCLEOTIDE SEQUENCE [LARGE SCALE GENOMIC DNA]</scope>
    <source>
        <strain evidence="2">WY2019</strain>
    </source>
</reference>
<feature type="compositionally biased region" description="Polar residues" evidence="1">
    <location>
        <begin position="38"/>
        <end position="52"/>
    </location>
</feature>
<dbReference type="Proteomes" id="UP000322234">
    <property type="component" value="Unassembled WGS sequence"/>
</dbReference>